<sequence length="179" mass="19517">MRGFQEVLARDAVGNSLPTAPSPAAIIHDWLYEQTATLVRNAIANLLANATSCDQPPQKTPTPVVLRSEDGTGWLPSKNSSICSKHSVGNVKANEEGHISYHPSIFPSIYKNKQTPGSSRRFERQMEREKKKAAGKYQDPAPHPDSSVPAIDYSAEQANEIAPMECSLVDASTMTEDQP</sequence>
<organism evidence="2 3">
    <name type="scientific">Amblyomma americanum</name>
    <name type="common">Lone star tick</name>
    <dbReference type="NCBI Taxonomy" id="6943"/>
    <lineage>
        <taxon>Eukaryota</taxon>
        <taxon>Metazoa</taxon>
        <taxon>Ecdysozoa</taxon>
        <taxon>Arthropoda</taxon>
        <taxon>Chelicerata</taxon>
        <taxon>Arachnida</taxon>
        <taxon>Acari</taxon>
        <taxon>Parasitiformes</taxon>
        <taxon>Ixodida</taxon>
        <taxon>Ixodoidea</taxon>
        <taxon>Ixodidae</taxon>
        <taxon>Amblyomminae</taxon>
        <taxon>Amblyomma</taxon>
    </lineage>
</organism>
<proteinExistence type="predicted"/>
<dbReference type="AlphaFoldDB" id="A0AAQ4DG91"/>
<feature type="non-terminal residue" evidence="2">
    <location>
        <position position="179"/>
    </location>
</feature>
<name>A0AAQ4DG91_AMBAM</name>
<feature type="region of interest" description="Disordered" evidence="1">
    <location>
        <begin position="110"/>
        <end position="153"/>
    </location>
</feature>
<reference evidence="2 3" key="1">
    <citation type="journal article" date="2023" name="Arcadia Sci">
        <title>De novo assembly of a long-read Amblyomma americanum tick genome.</title>
        <authorList>
            <person name="Chou S."/>
            <person name="Poskanzer K.E."/>
            <person name="Rollins M."/>
            <person name="Thuy-Boun P.S."/>
        </authorList>
    </citation>
    <scope>NUCLEOTIDE SEQUENCE [LARGE SCALE GENOMIC DNA]</scope>
    <source>
        <strain evidence="2">F_SG_1</strain>
        <tissue evidence="2">Salivary glands</tissue>
    </source>
</reference>
<evidence type="ECO:0000313" key="3">
    <source>
        <dbReference type="Proteomes" id="UP001321473"/>
    </source>
</evidence>
<evidence type="ECO:0000256" key="1">
    <source>
        <dbReference type="SAM" id="MobiDB-lite"/>
    </source>
</evidence>
<comment type="caution">
    <text evidence="2">The sequence shown here is derived from an EMBL/GenBank/DDBJ whole genome shotgun (WGS) entry which is preliminary data.</text>
</comment>
<dbReference type="Proteomes" id="UP001321473">
    <property type="component" value="Unassembled WGS sequence"/>
</dbReference>
<gene>
    <name evidence="2" type="ORF">V5799_027252</name>
</gene>
<feature type="compositionally biased region" description="Basic and acidic residues" evidence="1">
    <location>
        <begin position="120"/>
        <end position="132"/>
    </location>
</feature>
<keyword evidence="3" id="KW-1185">Reference proteome</keyword>
<accession>A0AAQ4DG91</accession>
<dbReference type="EMBL" id="JARKHS020031114">
    <property type="protein sequence ID" value="KAK8761481.1"/>
    <property type="molecule type" value="Genomic_DNA"/>
</dbReference>
<evidence type="ECO:0000313" key="2">
    <source>
        <dbReference type="EMBL" id="KAK8761481.1"/>
    </source>
</evidence>
<protein>
    <submittedName>
        <fullName evidence="2">Uncharacterized protein</fullName>
    </submittedName>
</protein>